<evidence type="ECO:0000313" key="2">
    <source>
        <dbReference type="EMBL" id="CUO61199.1"/>
    </source>
</evidence>
<accession>A0A174GJV7</accession>
<reference evidence="2 3" key="1">
    <citation type="submission" date="2015-09" db="EMBL/GenBank/DDBJ databases">
        <authorList>
            <consortium name="Pathogen Informatics"/>
        </authorList>
    </citation>
    <scope>NUCLEOTIDE SEQUENCE [LARGE SCALE GENOMIC DNA]</scope>
    <source>
        <strain evidence="2 3">2789STDY5608851</strain>
    </source>
</reference>
<organism evidence="2 3">
    <name type="scientific">Dorea longicatena</name>
    <dbReference type="NCBI Taxonomy" id="88431"/>
    <lineage>
        <taxon>Bacteria</taxon>
        <taxon>Bacillati</taxon>
        <taxon>Bacillota</taxon>
        <taxon>Clostridia</taxon>
        <taxon>Lachnospirales</taxon>
        <taxon>Lachnospiraceae</taxon>
        <taxon>Dorea</taxon>
    </lineage>
</organism>
<dbReference type="EMBL" id="CYYM01000021">
    <property type="protein sequence ID" value="CUO61199.1"/>
    <property type="molecule type" value="Genomic_DNA"/>
</dbReference>
<dbReference type="InterPro" id="IPR013493">
    <property type="entry name" value="CHP02677"/>
</dbReference>
<feature type="domain" description="DUF2399" evidence="1">
    <location>
        <begin position="95"/>
        <end position="188"/>
    </location>
</feature>
<gene>
    <name evidence="2" type="ORF">ERS852408_02551</name>
</gene>
<dbReference type="InterPro" id="IPR024465">
    <property type="entry name" value="DUF2399"/>
</dbReference>
<dbReference type="RefSeq" id="WP_081019713.1">
    <property type="nucleotide sequence ID" value="NZ_CYYM01000021.1"/>
</dbReference>
<evidence type="ECO:0000259" key="1">
    <source>
        <dbReference type="Pfam" id="PF09664"/>
    </source>
</evidence>
<evidence type="ECO:0000313" key="3">
    <source>
        <dbReference type="Proteomes" id="UP000095380"/>
    </source>
</evidence>
<dbReference type="Proteomes" id="UP000095380">
    <property type="component" value="Unassembled WGS sequence"/>
</dbReference>
<name>A0A174GJV7_9FIRM</name>
<proteinExistence type="predicted"/>
<sequence>MQISDKLIKPLTESKYLNADNVSRYRCIMRIFFEHYEKLKYWLYQEEVYEEMIQDPLFADYRPEQCQQDLTMLTGNPHAFDNGTAAGNFLYQMIQMDLFAKSGIRVYYAGDLDPEGILIAQKLSQYYKGEFHYWHMETADYEKCRSEEVISPKRMKILERITDERLKPVVDRIEEYGTAGYQEMLVEEM</sequence>
<protein>
    <submittedName>
        <fullName evidence="2">Protein of uncharacterized function C-terminus (DUF2399)</fullName>
    </submittedName>
</protein>
<dbReference type="Pfam" id="PF09660">
    <property type="entry name" value="DUF2397"/>
    <property type="match status" value="1"/>
</dbReference>
<dbReference type="AlphaFoldDB" id="A0A174GJV7"/>
<dbReference type="Pfam" id="PF09664">
    <property type="entry name" value="DUF2399"/>
    <property type="match status" value="1"/>
</dbReference>